<keyword evidence="2" id="KW-1185">Reference proteome</keyword>
<organism evidence="1 2">
    <name type="scientific">Chitinophaga polysaccharea</name>
    <dbReference type="NCBI Taxonomy" id="1293035"/>
    <lineage>
        <taxon>Bacteria</taxon>
        <taxon>Pseudomonadati</taxon>
        <taxon>Bacteroidota</taxon>
        <taxon>Chitinophagia</taxon>
        <taxon>Chitinophagales</taxon>
        <taxon>Chitinophagaceae</taxon>
        <taxon>Chitinophaga</taxon>
    </lineage>
</organism>
<sequence length="54" mass="6272">MRMRGFLTQYAQKNVQSSVALNDYNSVLVLSWQRELFLSMRRVGTRYLSAEGSI</sequence>
<dbReference type="EMBL" id="VIWO01000001">
    <property type="protein sequence ID" value="TWF44709.1"/>
    <property type="molecule type" value="Genomic_DNA"/>
</dbReference>
<comment type="caution">
    <text evidence="1">The sequence shown here is derived from an EMBL/GenBank/DDBJ whole genome shotgun (WGS) entry which is preliminary data.</text>
</comment>
<reference evidence="1 2" key="1">
    <citation type="submission" date="2019-06" db="EMBL/GenBank/DDBJ databases">
        <title>Sorghum-associated microbial communities from plants grown in Nebraska, USA.</title>
        <authorList>
            <person name="Schachtman D."/>
        </authorList>
    </citation>
    <scope>NUCLEOTIDE SEQUENCE [LARGE SCALE GENOMIC DNA]</scope>
    <source>
        <strain evidence="1 2">1209</strain>
    </source>
</reference>
<evidence type="ECO:0000313" key="1">
    <source>
        <dbReference type="EMBL" id="TWF44709.1"/>
    </source>
</evidence>
<dbReference type="Proteomes" id="UP000320811">
    <property type="component" value="Unassembled WGS sequence"/>
</dbReference>
<gene>
    <name evidence="1" type="ORF">FHW36_101630</name>
</gene>
<name>A0A561Q2Z8_9BACT</name>
<proteinExistence type="predicted"/>
<dbReference type="AlphaFoldDB" id="A0A561Q2Z8"/>
<protein>
    <submittedName>
        <fullName evidence="1">Uncharacterized protein</fullName>
    </submittedName>
</protein>
<accession>A0A561Q2Z8</accession>
<evidence type="ECO:0000313" key="2">
    <source>
        <dbReference type="Proteomes" id="UP000320811"/>
    </source>
</evidence>